<feature type="transmembrane region" description="Helical" evidence="1">
    <location>
        <begin position="114"/>
        <end position="134"/>
    </location>
</feature>
<proteinExistence type="predicted"/>
<organism evidence="2 3">
    <name type="scientific">Spongiactinospora rosea</name>
    <dbReference type="NCBI Taxonomy" id="2248750"/>
    <lineage>
        <taxon>Bacteria</taxon>
        <taxon>Bacillati</taxon>
        <taxon>Actinomycetota</taxon>
        <taxon>Actinomycetes</taxon>
        <taxon>Streptosporangiales</taxon>
        <taxon>Streptosporangiaceae</taxon>
        <taxon>Spongiactinospora</taxon>
    </lineage>
</organism>
<comment type="caution">
    <text evidence="2">The sequence shown here is derived from an EMBL/GenBank/DDBJ whole genome shotgun (WGS) entry which is preliminary data.</text>
</comment>
<keyword evidence="1" id="KW-0472">Membrane</keyword>
<evidence type="ECO:0000313" key="2">
    <source>
        <dbReference type="EMBL" id="RBQ18857.1"/>
    </source>
</evidence>
<gene>
    <name evidence="2" type="ORF">DP939_16770</name>
</gene>
<dbReference type="AlphaFoldDB" id="A0A366LYL0"/>
<keyword evidence="1" id="KW-0812">Transmembrane</keyword>
<reference evidence="2 3" key="1">
    <citation type="submission" date="2018-06" db="EMBL/GenBank/DDBJ databases">
        <title>Sphaerisporangium craniellae sp. nov., isolated from a marine sponge in the South China Sea.</title>
        <authorList>
            <person name="Li L."/>
        </authorList>
    </citation>
    <scope>NUCLEOTIDE SEQUENCE [LARGE SCALE GENOMIC DNA]</scope>
    <source>
        <strain evidence="2 3">LHW63015</strain>
    </source>
</reference>
<feature type="transmembrane region" description="Helical" evidence="1">
    <location>
        <begin position="68"/>
        <end position="86"/>
    </location>
</feature>
<accession>A0A366LYL0</accession>
<sequence>MRHFLGLLLGIVLTAGILGGAGWATAWAMGDGHIAPLASGSELWTALGVMAGVGLVLGLVVAGRVSPLAAFVPSLALLAWTVVYALDMNRAISLIPVGHSTHPVVAQMANGCKFLLASGVFTLLGVLLFIPVLLPSRWAGRHEEEEEEEDYEESQQGAYY</sequence>
<keyword evidence="3" id="KW-1185">Reference proteome</keyword>
<keyword evidence="1" id="KW-1133">Transmembrane helix</keyword>
<name>A0A366LYL0_9ACTN</name>
<dbReference type="EMBL" id="QMEY01000006">
    <property type="protein sequence ID" value="RBQ18857.1"/>
    <property type="molecule type" value="Genomic_DNA"/>
</dbReference>
<dbReference type="Proteomes" id="UP000253303">
    <property type="component" value="Unassembled WGS sequence"/>
</dbReference>
<dbReference type="OrthoDB" id="3544084at2"/>
<dbReference type="RefSeq" id="WP_113981640.1">
    <property type="nucleotide sequence ID" value="NZ_QMEY01000006.1"/>
</dbReference>
<evidence type="ECO:0000256" key="1">
    <source>
        <dbReference type="SAM" id="Phobius"/>
    </source>
</evidence>
<feature type="transmembrane region" description="Helical" evidence="1">
    <location>
        <begin position="43"/>
        <end position="61"/>
    </location>
</feature>
<evidence type="ECO:0000313" key="3">
    <source>
        <dbReference type="Proteomes" id="UP000253303"/>
    </source>
</evidence>
<protein>
    <submittedName>
        <fullName evidence="2">Uncharacterized protein</fullName>
    </submittedName>
</protein>